<sequence length="1312" mass="138346">MPPPTTPGRPPTTTRPVSRASSRPASPTKPSSLNDPNPRPTSRASGSLFSSATPRASTTAETGRASPTKRPSSALGAASSSSSSLSTRPPSPTKPRASARPTSSLSSLRSSTAGGATRLSGASSLAPSVSVGDGLAEEDDDRPRRRAGFGPAAVPTTPSRRGLLPRDSVLTEASEADEAGGAAVDGNSRTGSPVEGGAGTSSDGEYDDDGTETETEEEDKDGRAQNVVVCLRVRPPKPGAAESNIYTYDRETAALSLAPSHPTLVKRFGSTSNVPRMLSDDYEFRFDLLHLPPSPTSDLYDGKIRPVVRAALSGFCGTVFAYGATASGKTTTMTGTPSEPGIIPLAIDELFARIHAQHSRRRFALRVSFLEIYNEGLRDLLAGPAAAHGGAPAGAGGRGPEIVENGAVKGLSEREVALPEEVLEVLREGETRRRVGATDWNERSSRSHCVFIVTIESMSKKDGTARTSKLNLIDLAGSESATGQEERRKEGAFINKSLLTLGTVIGKLTDPSASSSHIPYRDSKLTRLLQPALSGNSRVAVVCTISPDAEQAAETLSTLKFAKRAKMVVTKAERGVLVTKDTLLAQYSSQIASLRSQIATLESSSSTSSTIRDRDPAESAALLSRLGLAEERASSAAAAVVEKDAELARLRALLDKTRSLVLTGPGLERSARRVSGAGVASGASPGASAWDEVLSPSRSRSLRLTPGRGAAEGKRCASEMSGLGLGRPGTVGLEGRFRASVGGRLAEEDEFREKEAALAAQLATAQESLAALSASSAAELDTLRAQLASDTSAADVLRARVASLEESVARLQAEVSELQRERDELRAELERARARCEEVEAAKEVDVAALEDKLVAAEAAREAASTALEASTAAAREAQDTLRARDTRVAELEGEQAALERRLAAQDAASGTKDEAVASLERQVASTQAELASVLAARDAALLAADERATALESERDLALASISAAEQRVRDVGELAALHRSEHVAAQAQTARERDAAERALAAELERVRGDLAAQQDKVAQLERRLEHYKRLEDQRATYERHRYAGTDALKTRLAELQARTSTPVQLPPAAAPAQRSVSGASRTSSSGGMETNVELQVRNDELAARMGELERLAEERQSAREADAEAARQEAGELRGAVDLQKRQLDETAARAEDWRQKYLAVQRLLDQLTAAPPTASTPPASDTENRRPSSLFLPSTSASTTVSRASSTSRRAPLGASQSPSAGGPPSSPGPGPGPGATWLSSRPPPLPYSPHQRDAEAAALRKKRRETIAKDLARLREGKVVGEKREGWDSPGASPSPTKSEFALGARR</sequence>
<name>A0A5C5FN16_9BASI</name>
<feature type="compositionally biased region" description="Low complexity" evidence="7">
    <location>
        <begin position="673"/>
        <end position="704"/>
    </location>
</feature>
<feature type="region of interest" description="Disordered" evidence="7">
    <location>
        <begin position="1061"/>
        <end position="1095"/>
    </location>
</feature>
<evidence type="ECO:0000313" key="10">
    <source>
        <dbReference type="Proteomes" id="UP000311382"/>
    </source>
</evidence>
<feature type="compositionally biased region" description="Low complexity" evidence="7">
    <location>
        <begin position="1073"/>
        <end position="1090"/>
    </location>
</feature>
<feature type="binding site" evidence="5">
    <location>
        <begin position="323"/>
        <end position="330"/>
    </location>
    <ligand>
        <name>ATP</name>
        <dbReference type="ChEBI" id="CHEBI:30616"/>
    </ligand>
</feature>
<feature type="coiled-coil region" evidence="6">
    <location>
        <begin position="794"/>
        <end position="937"/>
    </location>
</feature>
<dbReference type="InterPro" id="IPR036961">
    <property type="entry name" value="Kinesin_motor_dom_sf"/>
</dbReference>
<dbReference type="PROSITE" id="PS00411">
    <property type="entry name" value="KINESIN_MOTOR_1"/>
    <property type="match status" value="1"/>
</dbReference>
<feature type="domain" description="Kinesin motor" evidence="8">
    <location>
        <begin position="226"/>
        <end position="568"/>
    </location>
</feature>
<gene>
    <name evidence="9" type="ORF">DMC30DRAFT_448994</name>
</gene>
<feature type="compositionally biased region" description="Polar residues" evidence="7">
    <location>
        <begin position="40"/>
        <end position="61"/>
    </location>
</feature>
<evidence type="ECO:0000256" key="4">
    <source>
        <dbReference type="ARBA" id="ARBA00023175"/>
    </source>
</evidence>
<feature type="compositionally biased region" description="Low complexity" evidence="7">
    <location>
        <begin position="1198"/>
        <end position="1228"/>
    </location>
</feature>
<keyword evidence="4 5" id="KW-0505">Motor protein</keyword>
<dbReference type="GO" id="GO:0007018">
    <property type="term" value="P:microtubule-based movement"/>
    <property type="evidence" value="ECO:0007669"/>
    <property type="project" value="InterPro"/>
</dbReference>
<feature type="compositionally biased region" description="Low complexity" evidence="7">
    <location>
        <begin position="70"/>
        <end position="117"/>
    </location>
</feature>
<evidence type="ECO:0000256" key="3">
    <source>
        <dbReference type="ARBA" id="ARBA00023054"/>
    </source>
</evidence>
<dbReference type="STRING" id="5288.A0A5C5FN16"/>
<proteinExistence type="inferred from homology"/>
<feature type="compositionally biased region" description="Basic and acidic residues" evidence="7">
    <location>
        <begin position="1270"/>
        <end position="1292"/>
    </location>
</feature>
<evidence type="ECO:0000256" key="6">
    <source>
        <dbReference type="SAM" id="Coils"/>
    </source>
</evidence>
<dbReference type="PANTHER" id="PTHR47968">
    <property type="entry name" value="CENTROMERE PROTEIN E"/>
    <property type="match status" value="1"/>
</dbReference>
<keyword evidence="1 5" id="KW-0547">Nucleotide-binding</keyword>
<evidence type="ECO:0000313" key="9">
    <source>
        <dbReference type="EMBL" id="TNY18247.1"/>
    </source>
</evidence>
<dbReference type="SMART" id="SM00129">
    <property type="entry name" value="KISc"/>
    <property type="match status" value="1"/>
</dbReference>
<feature type="region of interest" description="Disordered" evidence="7">
    <location>
        <begin position="672"/>
        <end position="711"/>
    </location>
</feature>
<comment type="caution">
    <text evidence="9">The sequence shown here is derived from an EMBL/GenBank/DDBJ whole genome shotgun (WGS) entry which is preliminary data.</text>
</comment>
<accession>A0A5C5FN16</accession>
<dbReference type="Pfam" id="PF00225">
    <property type="entry name" value="Kinesin"/>
    <property type="match status" value="1"/>
</dbReference>
<dbReference type="InterPro" id="IPR001752">
    <property type="entry name" value="Kinesin_motor_dom"/>
</dbReference>
<dbReference type="InterPro" id="IPR027640">
    <property type="entry name" value="Kinesin-like_fam"/>
</dbReference>
<feature type="compositionally biased region" description="Low complexity" evidence="7">
    <location>
        <begin position="1173"/>
        <end position="1185"/>
    </location>
</feature>
<feature type="compositionally biased region" description="Acidic residues" evidence="7">
    <location>
        <begin position="204"/>
        <end position="219"/>
    </location>
</feature>
<feature type="coiled-coil region" evidence="6">
    <location>
        <begin position="1006"/>
        <end position="1033"/>
    </location>
</feature>
<evidence type="ECO:0000256" key="2">
    <source>
        <dbReference type="ARBA" id="ARBA00022840"/>
    </source>
</evidence>
<reference evidence="9 10" key="1">
    <citation type="submission" date="2019-03" db="EMBL/GenBank/DDBJ databases">
        <title>Rhodosporidium diobovatum UCD-FST 08-225 genome sequencing, assembly, and annotation.</title>
        <authorList>
            <person name="Fakankun I.U."/>
            <person name="Fristensky B."/>
            <person name="Levin D.B."/>
        </authorList>
    </citation>
    <scope>NUCLEOTIDE SEQUENCE [LARGE SCALE GENOMIC DNA]</scope>
    <source>
        <strain evidence="9 10">UCD-FST 08-225</strain>
    </source>
</reference>
<evidence type="ECO:0000259" key="8">
    <source>
        <dbReference type="PROSITE" id="PS50067"/>
    </source>
</evidence>
<evidence type="ECO:0000256" key="7">
    <source>
        <dbReference type="SAM" id="MobiDB-lite"/>
    </source>
</evidence>
<comment type="similarity">
    <text evidence="5">Belongs to the TRAFAC class myosin-kinesin ATPase superfamily. Kinesin family.</text>
</comment>
<dbReference type="SUPFAM" id="SSF52540">
    <property type="entry name" value="P-loop containing nucleoside triphosphate hydrolases"/>
    <property type="match status" value="1"/>
</dbReference>
<dbReference type="OrthoDB" id="3176171at2759"/>
<feature type="compositionally biased region" description="Pro residues" evidence="7">
    <location>
        <begin position="1"/>
        <end position="10"/>
    </location>
</feature>
<feature type="compositionally biased region" description="Low complexity" evidence="7">
    <location>
        <begin position="11"/>
        <end position="32"/>
    </location>
</feature>
<dbReference type="GO" id="GO:0005524">
    <property type="term" value="F:ATP binding"/>
    <property type="evidence" value="ECO:0007669"/>
    <property type="project" value="UniProtKB-UniRule"/>
</dbReference>
<evidence type="ECO:0000256" key="5">
    <source>
        <dbReference type="PROSITE-ProRule" id="PRU00283"/>
    </source>
</evidence>
<feature type="region of interest" description="Disordered" evidence="7">
    <location>
        <begin position="1114"/>
        <end position="1137"/>
    </location>
</feature>
<feature type="region of interest" description="Disordered" evidence="7">
    <location>
        <begin position="1"/>
        <end position="225"/>
    </location>
</feature>
<dbReference type="Gene3D" id="3.40.850.10">
    <property type="entry name" value="Kinesin motor domain"/>
    <property type="match status" value="1"/>
</dbReference>
<evidence type="ECO:0000256" key="1">
    <source>
        <dbReference type="ARBA" id="ARBA00022741"/>
    </source>
</evidence>
<keyword evidence="2 5" id="KW-0067">ATP-binding</keyword>
<dbReference type="GO" id="GO:0008017">
    <property type="term" value="F:microtubule binding"/>
    <property type="evidence" value="ECO:0007669"/>
    <property type="project" value="InterPro"/>
</dbReference>
<dbReference type="EMBL" id="SOZI01000148">
    <property type="protein sequence ID" value="TNY18247.1"/>
    <property type="molecule type" value="Genomic_DNA"/>
</dbReference>
<dbReference type="GO" id="GO:0003777">
    <property type="term" value="F:microtubule motor activity"/>
    <property type="evidence" value="ECO:0007669"/>
    <property type="project" value="InterPro"/>
</dbReference>
<organism evidence="9 10">
    <name type="scientific">Rhodotorula diobovata</name>
    <dbReference type="NCBI Taxonomy" id="5288"/>
    <lineage>
        <taxon>Eukaryota</taxon>
        <taxon>Fungi</taxon>
        <taxon>Dikarya</taxon>
        <taxon>Basidiomycota</taxon>
        <taxon>Pucciniomycotina</taxon>
        <taxon>Microbotryomycetes</taxon>
        <taxon>Sporidiobolales</taxon>
        <taxon>Sporidiobolaceae</taxon>
        <taxon>Rhodotorula</taxon>
    </lineage>
</organism>
<keyword evidence="3 6" id="KW-0175">Coiled coil</keyword>
<dbReference type="PROSITE" id="PS50067">
    <property type="entry name" value="KINESIN_MOTOR_2"/>
    <property type="match status" value="1"/>
</dbReference>
<dbReference type="InterPro" id="IPR019821">
    <property type="entry name" value="Kinesin_motor_CS"/>
</dbReference>
<dbReference type="PRINTS" id="PR00380">
    <property type="entry name" value="KINESINHEAVY"/>
</dbReference>
<dbReference type="Proteomes" id="UP000311382">
    <property type="component" value="Unassembled WGS sequence"/>
</dbReference>
<dbReference type="PANTHER" id="PTHR47968:SF75">
    <property type="entry name" value="CENTROMERE-ASSOCIATED PROTEIN E"/>
    <property type="match status" value="1"/>
</dbReference>
<protein>
    <submittedName>
        <fullName evidence="9">Kinesin motor domain-containing protein</fullName>
    </submittedName>
</protein>
<feature type="compositionally biased region" description="Basic and acidic residues" evidence="7">
    <location>
        <begin position="1114"/>
        <end position="1135"/>
    </location>
</feature>
<keyword evidence="10" id="KW-1185">Reference proteome</keyword>
<dbReference type="InterPro" id="IPR027417">
    <property type="entry name" value="P-loop_NTPase"/>
</dbReference>
<feature type="region of interest" description="Disordered" evidence="7">
    <location>
        <begin position="1173"/>
        <end position="1312"/>
    </location>
</feature>